<proteinExistence type="predicted"/>
<reference evidence="1" key="1">
    <citation type="journal article" date="2023" name="bioRxiv">
        <title>Improved chromosome-level genome assembly for marigold (Tagetes erecta).</title>
        <authorList>
            <person name="Jiang F."/>
            <person name="Yuan L."/>
            <person name="Wang S."/>
            <person name="Wang H."/>
            <person name="Xu D."/>
            <person name="Wang A."/>
            <person name="Fan W."/>
        </authorList>
    </citation>
    <scope>NUCLEOTIDE SEQUENCE</scope>
    <source>
        <strain evidence="1">WSJ</strain>
        <tissue evidence="1">Leaf</tissue>
    </source>
</reference>
<sequence>MFPRLSMVAIMSIVQDVTPIWALDERDSSNDVTVVCVLAINHRLRGFEDVSDEFRIKVKKYQRGEGVDFAHSNLIIFEDK</sequence>
<evidence type="ECO:0000313" key="2">
    <source>
        <dbReference type="Proteomes" id="UP001229421"/>
    </source>
</evidence>
<dbReference type="EMBL" id="JAUHHV010000008">
    <property type="protein sequence ID" value="KAK1414499.1"/>
    <property type="molecule type" value="Genomic_DNA"/>
</dbReference>
<dbReference type="Proteomes" id="UP001229421">
    <property type="component" value="Unassembled WGS sequence"/>
</dbReference>
<comment type="caution">
    <text evidence="1">The sequence shown here is derived from an EMBL/GenBank/DDBJ whole genome shotgun (WGS) entry which is preliminary data.</text>
</comment>
<keyword evidence="2" id="KW-1185">Reference proteome</keyword>
<protein>
    <submittedName>
        <fullName evidence="1">Uncharacterized protein</fullName>
    </submittedName>
</protein>
<accession>A0AAD8NM32</accession>
<name>A0AAD8NM32_TARER</name>
<evidence type="ECO:0000313" key="1">
    <source>
        <dbReference type="EMBL" id="KAK1414499.1"/>
    </source>
</evidence>
<dbReference type="AlphaFoldDB" id="A0AAD8NM32"/>
<organism evidence="1 2">
    <name type="scientific">Tagetes erecta</name>
    <name type="common">African marigold</name>
    <dbReference type="NCBI Taxonomy" id="13708"/>
    <lineage>
        <taxon>Eukaryota</taxon>
        <taxon>Viridiplantae</taxon>
        <taxon>Streptophyta</taxon>
        <taxon>Embryophyta</taxon>
        <taxon>Tracheophyta</taxon>
        <taxon>Spermatophyta</taxon>
        <taxon>Magnoliopsida</taxon>
        <taxon>eudicotyledons</taxon>
        <taxon>Gunneridae</taxon>
        <taxon>Pentapetalae</taxon>
        <taxon>asterids</taxon>
        <taxon>campanulids</taxon>
        <taxon>Asterales</taxon>
        <taxon>Asteraceae</taxon>
        <taxon>Asteroideae</taxon>
        <taxon>Heliantheae alliance</taxon>
        <taxon>Tageteae</taxon>
        <taxon>Tagetes</taxon>
    </lineage>
</organism>
<gene>
    <name evidence="1" type="ORF">QVD17_30245</name>
</gene>